<accession>A0A2I6S374</accession>
<sequence length="400" mass="44057">MRSDRAPRCRWCRPGYHTEPYPPGHRAVSISDYRLFGLVSAPRIDEPIAAALHGAVAGVRDWAEVLHAAAEHRIAPLLYQRVRDAGVALPDDVRRRLAAAYARQKAIAAAQGVTLAELGAQLASAGIGVVVLKGGALARQVYPDPALRPMEDLDLLVAPEHGEAACEVLRACGFNAPRPHTRYDRLQHHFPIAHRTRDGITVSVEMHTQAFNLIMNDPLSMRTLERPLSSFRVEGVTLRGLAPAQMLWMQYLGMRKLAEPLRLGHVADLAAIAAHFDDAIDWPALRRAHPALWNAYRAIHAFTPLPAPLCASLGLDPQRPPRMREVGADYRGWPRVRAGAGIRATLLPPEWWARLVYGVAPTPVSRAWLPLRHAAAFASQGLRRLYLGPVTPNSFFKTPG</sequence>
<dbReference type="AlphaFoldDB" id="A0A2I6S374"/>
<proteinExistence type="predicted"/>
<dbReference type="InterPro" id="IPR039498">
    <property type="entry name" value="NTP_transf_5"/>
</dbReference>
<name>A0A2I6S374_9RHOO</name>
<gene>
    <name evidence="1" type="ORF">C0099_01485</name>
</gene>
<evidence type="ECO:0000313" key="1">
    <source>
        <dbReference type="EMBL" id="AUN93721.1"/>
    </source>
</evidence>
<evidence type="ECO:0008006" key="3">
    <source>
        <dbReference type="Google" id="ProtNLM"/>
    </source>
</evidence>
<keyword evidence="2" id="KW-1185">Reference proteome</keyword>
<organism evidence="1 2">
    <name type="scientific">Pseudazoarcus pumilus</name>
    <dbReference type="NCBI Taxonomy" id="2067960"/>
    <lineage>
        <taxon>Bacteria</taxon>
        <taxon>Pseudomonadati</taxon>
        <taxon>Pseudomonadota</taxon>
        <taxon>Betaproteobacteria</taxon>
        <taxon>Rhodocyclales</taxon>
        <taxon>Zoogloeaceae</taxon>
        <taxon>Pseudazoarcus</taxon>
    </lineage>
</organism>
<reference evidence="1 2" key="1">
    <citation type="submission" date="2018-01" db="EMBL/GenBank/DDBJ databases">
        <authorList>
            <person name="Fu G.-Y."/>
        </authorList>
    </citation>
    <scope>NUCLEOTIDE SEQUENCE [LARGE SCALE GENOMIC DNA]</scope>
    <source>
        <strain evidence="1 2">SY39</strain>
    </source>
</reference>
<dbReference type="Gene3D" id="3.30.460.40">
    <property type="match status" value="1"/>
</dbReference>
<protein>
    <recommendedName>
        <fullName evidence="3">Nucleotidyltransferase family protein</fullName>
    </recommendedName>
</protein>
<dbReference type="Pfam" id="PF14907">
    <property type="entry name" value="NTP_transf_5"/>
    <property type="match status" value="1"/>
</dbReference>
<dbReference type="Proteomes" id="UP000242205">
    <property type="component" value="Chromosome"/>
</dbReference>
<dbReference type="EMBL" id="CP025682">
    <property type="protein sequence ID" value="AUN93721.1"/>
    <property type="molecule type" value="Genomic_DNA"/>
</dbReference>
<dbReference type="KEGG" id="atw:C0099_01485"/>
<evidence type="ECO:0000313" key="2">
    <source>
        <dbReference type="Proteomes" id="UP000242205"/>
    </source>
</evidence>
<dbReference type="OrthoDB" id="8681065at2"/>